<reference evidence="2 3" key="2">
    <citation type="submission" date="2018-11" db="EMBL/GenBank/DDBJ databases">
        <authorList>
            <consortium name="Pathogen Informatics"/>
        </authorList>
    </citation>
    <scope>NUCLEOTIDE SEQUENCE [LARGE SCALE GENOMIC DNA]</scope>
    <source>
        <strain evidence="2 3">Costa Rica</strain>
    </source>
</reference>
<keyword evidence="3" id="KW-1185">Reference proteome</keyword>
<feature type="compositionally biased region" description="Basic and acidic residues" evidence="1">
    <location>
        <begin position="23"/>
        <end position="36"/>
    </location>
</feature>
<dbReference type="EMBL" id="UYYA01000661">
    <property type="protein sequence ID" value="VDM54431.1"/>
    <property type="molecule type" value="Genomic_DNA"/>
</dbReference>
<feature type="compositionally biased region" description="Polar residues" evidence="1">
    <location>
        <begin position="181"/>
        <end position="192"/>
    </location>
</feature>
<accession>A0A0R3PFB0</accession>
<feature type="compositionally biased region" description="Low complexity" evidence="1">
    <location>
        <begin position="41"/>
        <end position="52"/>
    </location>
</feature>
<gene>
    <name evidence="2" type="ORF">ACOC_LOCUS2846</name>
</gene>
<dbReference type="AlphaFoldDB" id="A0A0R3PFB0"/>
<evidence type="ECO:0000313" key="2">
    <source>
        <dbReference type="EMBL" id="VDM54431.1"/>
    </source>
</evidence>
<feature type="region of interest" description="Disordered" evidence="1">
    <location>
        <begin position="147"/>
        <end position="192"/>
    </location>
</feature>
<organism evidence="4">
    <name type="scientific">Angiostrongylus costaricensis</name>
    <name type="common">Nematode worm</name>
    <dbReference type="NCBI Taxonomy" id="334426"/>
    <lineage>
        <taxon>Eukaryota</taxon>
        <taxon>Metazoa</taxon>
        <taxon>Ecdysozoa</taxon>
        <taxon>Nematoda</taxon>
        <taxon>Chromadorea</taxon>
        <taxon>Rhabditida</taxon>
        <taxon>Rhabditina</taxon>
        <taxon>Rhabditomorpha</taxon>
        <taxon>Strongyloidea</taxon>
        <taxon>Metastrongylidae</taxon>
        <taxon>Angiostrongylus</taxon>
    </lineage>
</organism>
<feature type="compositionally biased region" description="Polar residues" evidence="1">
    <location>
        <begin position="158"/>
        <end position="174"/>
    </location>
</feature>
<sequence length="192" mass="22048">MSYSSRYTNSYSSRYGDNSSSRYGDDSTSRYDRDSMKNYTSSYSSSRYGDYSSRYDAKDNDYLSRRGTYSSRRLQTFDEPDEEDQRVTVEKVDIEDIENAKYFAQSDKAEETEQCEENPVLEVAENENVDDEEEEVLPLTRRIQNSEEQAEAEEFVVTSPTLALTASSPSPTQSVEERDSITPTYQKATTKV</sequence>
<proteinExistence type="predicted"/>
<evidence type="ECO:0000256" key="1">
    <source>
        <dbReference type="SAM" id="MobiDB-lite"/>
    </source>
</evidence>
<feature type="compositionally biased region" description="Basic and acidic residues" evidence="1">
    <location>
        <begin position="53"/>
        <end position="64"/>
    </location>
</feature>
<protein>
    <submittedName>
        <fullName evidence="4">RBM5</fullName>
    </submittedName>
</protein>
<dbReference type="OrthoDB" id="5877741at2759"/>
<evidence type="ECO:0000313" key="3">
    <source>
        <dbReference type="Proteomes" id="UP000267027"/>
    </source>
</evidence>
<dbReference type="WBParaSite" id="ACOC_0000284501-mRNA-1">
    <property type="protein sequence ID" value="ACOC_0000284501-mRNA-1"/>
    <property type="gene ID" value="ACOC_0000284501"/>
</dbReference>
<feature type="compositionally biased region" description="Low complexity" evidence="1">
    <location>
        <begin position="1"/>
        <end position="22"/>
    </location>
</feature>
<reference evidence="4" key="1">
    <citation type="submission" date="2017-02" db="UniProtKB">
        <authorList>
            <consortium name="WormBaseParasite"/>
        </authorList>
    </citation>
    <scope>IDENTIFICATION</scope>
</reference>
<evidence type="ECO:0000313" key="4">
    <source>
        <dbReference type="WBParaSite" id="ACOC_0000284501-mRNA-1"/>
    </source>
</evidence>
<dbReference type="Proteomes" id="UP000267027">
    <property type="component" value="Unassembled WGS sequence"/>
</dbReference>
<feature type="region of interest" description="Disordered" evidence="1">
    <location>
        <begin position="1"/>
        <end position="87"/>
    </location>
</feature>
<name>A0A0R3PFB0_ANGCS</name>